<dbReference type="AlphaFoldDB" id="A0A317QD90"/>
<protein>
    <submittedName>
        <fullName evidence="5">Oxygen tolerance protein BatD</fullName>
    </submittedName>
</protein>
<dbReference type="Proteomes" id="UP000246964">
    <property type="component" value="Unassembled WGS sequence"/>
</dbReference>
<keyword evidence="2" id="KW-0472">Membrane</keyword>
<name>A0A317QD90_9GAMM</name>
<gene>
    <name evidence="5" type="ORF">DET45_101182</name>
</gene>
<evidence type="ECO:0000256" key="1">
    <source>
        <dbReference type="SAM" id="MobiDB-lite"/>
    </source>
</evidence>
<comment type="caution">
    <text evidence="5">The sequence shown here is derived from an EMBL/GenBank/DDBJ whole genome shotgun (WGS) entry which is preliminary data.</text>
</comment>
<keyword evidence="2" id="KW-1133">Transmembrane helix</keyword>
<evidence type="ECO:0000256" key="2">
    <source>
        <dbReference type="SAM" id="Phobius"/>
    </source>
</evidence>
<dbReference type="RefSeq" id="WP_146204070.1">
    <property type="nucleotide sequence ID" value="NZ_QGTT01000001.1"/>
</dbReference>
<dbReference type="OrthoDB" id="5293418at2"/>
<dbReference type="Pfam" id="PF25607">
    <property type="entry name" value="DUF7939"/>
    <property type="match status" value="1"/>
</dbReference>
<feature type="region of interest" description="Disordered" evidence="1">
    <location>
        <begin position="395"/>
        <end position="431"/>
    </location>
</feature>
<dbReference type="Pfam" id="PF13584">
    <property type="entry name" value="BatD"/>
    <property type="match status" value="3"/>
</dbReference>
<keyword evidence="3" id="KW-0732">Signal</keyword>
<feature type="compositionally biased region" description="Polar residues" evidence="1">
    <location>
        <begin position="395"/>
        <end position="420"/>
    </location>
</feature>
<keyword evidence="2" id="KW-0812">Transmembrane</keyword>
<accession>A0A317QD90</accession>
<evidence type="ECO:0000313" key="6">
    <source>
        <dbReference type="Proteomes" id="UP000246964"/>
    </source>
</evidence>
<dbReference type="PANTHER" id="PTHR40940:SF1">
    <property type="entry name" value="PROTEIN BATD"/>
    <property type="match status" value="1"/>
</dbReference>
<feature type="chain" id="PRO_5016233877" evidence="3">
    <location>
        <begin position="27"/>
        <end position="600"/>
    </location>
</feature>
<dbReference type="EMBL" id="QGTT01000001">
    <property type="protein sequence ID" value="PWW16082.1"/>
    <property type="molecule type" value="Genomic_DNA"/>
</dbReference>
<dbReference type="InterPro" id="IPR025738">
    <property type="entry name" value="BatD"/>
</dbReference>
<proteinExistence type="predicted"/>
<evidence type="ECO:0000313" key="5">
    <source>
        <dbReference type="EMBL" id="PWW16082.1"/>
    </source>
</evidence>
<dbReference type="InterPro" id="IPR057699">
    <property type="entry name" value="DUF7939"/>
</dbReference>
<feature type="compositionally biased region" description="Low complexity" evidence="1">
    <location>
        <begin position="421"/>
        <end position="431"/>
    </location>
</feature>
<dbReference type="PANTHER" id="PTHR40940">
    <property type="entry name" value="PROTEIN BATD-RELATED"/>
    <property type="match status" value="1"/>
</dbReference>
<reference evidence="5 6" key="1">
    <citation type="submission" date="2018-05" db="EMBL/GenBank/DDBJ databases">
        <title>Freshwater and sediment microbial communities from various areas in North America, analyzing microbe dynamics in response to fracking.</title>
        <authorList>
            <person name="Lamendella R."/>
        </authorList>
    </citation>
    <scope>NUCLEOTIDE SEQUENCE [LARGE SCALE GENOMIC DNA]</scope>
    <source>
        <strain evidence="5 6">125B1</strain>
    </source>
</reference>
<feature type="domain" description="DUF7939" evidence="4">
    <location>
        <begin position="490"/>
        <end position="579"/>
    </location>
</feature>
<organism evidence="5 6">
    <name type="scientific">Pseudidiomarina maritima</name>
    <dbReference type="NCBI Taxonomy" id="519453"/>
    <lineage>
        <taxon>Bacteria</taxon>
        <taxon>Pseudomonadati</taxon>
        <taxon>Pseudomonadota</taxon>
        <taxon>Gammaproteobacteria</taxon>
        <taxon>Alteromonadales</taxon>
        <taxon>Idiomarinaceae</taxon>
        <taxon>Pseudidiomarina</taxon>
    </lineage>
</organism>
<sequence length="600" mass="65864">MVTSRQLLMLASIVVVGLLSLPQALAEPTEVIASVDRNPVLAGQLFNLTVTVNDDIDQDEINVEQQLNQFRIVNSRSSRSTRVINGDMSRTTTFVFSLQAPQQVGTLTIPALSVGDVSSQPIELTLLASDQADALSESQPAFIRTSVESTQVYVQQQFKLISRLYLAANLHSGNLIAPELADAEITQFGQDQENYEIIDGKRYQVYQRTYLITPQRSGQFTLNGPMFEGLISKDSGRSIFSSMSTTEPVTASAEPIELLVQPIPSSWQGDWLPADLVTLTLETDIDPAQQLQQGQPLTLTLRTTAMGVSPDQLPALQLPDIAGVSIYPETPQLNQAVRNGNLIAQRSQTIAIIPRQGGTLELPSFRLPWFNTRTQQRQVASTDQLTFSVAMNDSATANEYPSNPTDVSSAPSQTPSATEMNQPGPAASAQSSSPNNRLWYWLAALFAGLWVITLSLFASYWRRQQRQSRQPQTNATSTASDSDRHALSGALWHQLQQACQANQAAATDQALRAWANSILGKPIHDLTELSRHFAHPPLTSQINHLLSCRFGHHSVASAPDQPSWQEGKALLRSLQAAYKNYVKASKTKQQQNVLPALYPQ</sequence>
<keyword evidence="6" id="KW-1185">Reference proteome</keyword>
<evidence type="ECO:0000256" key="3">
    <source>
        <dbReference type="SAM" id="SignalP"/>
    </source>
</evidence>
<evidence type="ECO:0000259" key="4">
    <source>
        <dbReference type="Pfam" id="PF25607"/>
    </source>
</evidence>
<feature type="signal peptide" evidence="3">
    <location>
        <begin position="1"/>
        <end position="26"/>
    </location>
</feature>
<feature type="transmembrane region" description="Helical" evidence="2">
    <location>
        <begin position="438"/>
        <end position="461"/>
    </location>
</feature>